<evidence type="ECO:0000313" key="2">
    <source>
        <dbReference type="Proteomes" id="UP000789524"/>
    </source>
</evidence>
<evidence type="ECO:0000313" key="1">
    <source>
        <dbReference type="EMBL" id="CAG9581350.1"/>
    </source>
</evidence>
<comment type="caution">
    <text evidence="1">The sequence shown here is derived from an EMBL/GenBank/DDBJ whole genome shotgun (WGS) entry which is preliminary data.</text>
</comment>
<name>A0A8J2R2J4_9NEOP</name>
<gene>
    <name evidence="1" type="ORF">DCHRY22_LOCUS13978</name>
</gene>
<dbReference type="EMBL" id="CAKASE010000080">
    <property type="protein sequence ID" value="CAG9581350.1"/>
    <property type="molecule type" value="Genomic_DNA"/>
</dbReference>
<dbReference type="Proteomes" id="UP000789524">
    <property type="component" value="Unassembled WGS sequence"/>
</dbReference>
<protein>
    <submittedName>
        <fullName evidence="1">(African queen) hypothetical protein</fullName>
    </submittedName>
</protein>
<sequence>MVVGVYARAGPSLQPGVRVWYSAAARRGRDVERQCSRDAAATTSPHHRRESALQTLAVHYTRNLARVY</sequence>
<organism evidence="1 2">
    <name type="scientific">Danaus chrysippus</name>
    <name type="common">African queen</name>
    <dbReference type="NCBI Taxonomy" id="151541"/>
    <lineage>
        <taxon>Eukaryota</taxon>
        <taxon>Metazoa</taxon>
        <taxon>Ecdysozoa</taxon>
        <taxon>Arthropoda</taxon>
        <taxon>Hexapoda</taxon>
        <taxon>Insecta</taxon>
        <taxon>Pterygota</taxon>
        <taxon>Neoptera</taxon>
        <taxon>Endopterygota</taxon>
        <taxon>Lepidoptera</taxon>
        <taxon>Glossata</taxon>
        <taxon>Ditrysia</taxon>
        <taxon>Papilionoidea</taxon>
        <taxon>Nymphalidae</taxon>
        <taxon>Danainae</taxon>
        <taxon>Danaini</taxon>
        <taxon>Danaina</taxon>
        <taxon>Danaus</taxon>
        <taxon>Anosia</taxon>
    </lineage>
</organism>
<accession>A0A8J2R2J4</accession>
<keyword evidence="2" id="KW-1185">Reference proteome</keyword>
<reference evidence="1" key="1">
    <citation type="submission" date="2021-09" db="EMBL/GenBank/DDBJ databases">
        <authorList>
            <person name="Martin H S."/>
        </authorList>
    </citation>
    <scope>NUCLEOTIDE SEQUENCE</scope>
</reference>
<proteinExistence type="predicted"/>
<dbReference type="AlphaFoldDB" id="A0A8J2R2J4"/>